<feature type="transmembrane region" description="Helical" evidence="2">
    <location>
        <begin position="118"/>
        <end position="139"/>
    </location>
</feature>
<feature type="transmembrane region" description="Helical" evidence="2">
    <location>
        <begin position="20"/>
        <end position="38"/>
    </location>
</feature>
<feature type="compositionally biased region" description="Gly residues" evidence="1">
    <location>
        <begin position="66"/>
        <end position="77"/>
    </location>
</feature>
<dbReference type="InParanoid" id="A0A409YMI6"/>
<reference evidence="3 4" key="1">
    <citation type="journal article" date="2018" name="Evol. Lett.">
        <title>Horizontal gene cluster transfer increased hallucinogenic mushroom diversity.</title>
        <authorList>
            <person name="Reynolds H.T."/>
            <person name="Vijayakumar V."/>
            <person name="Gluck-Thaler E."/>
            <person name="Korotkin H.B."/>
            <person name="Matheny P.B."/>
            <person name="Slot J.C."/>
        </authorList>
    </citation>
    <scope>NUCLEOTIDE SEQUENCE [LARGE SCALE GENOMIC DNA]</scope>
    <source>
        <strain evidence="3 4">2629</strain>
    </source>
</reference>
<evidence type="ECO:0000256" key="1">
    <source>
        <dbReference type="SAM" id="MobiDB-lite"/>
    </source>
</evidence>
<dbReference type="AlphaFoldDB" id="A0A409YMI6"/>
<feature type="compositionally biased region" description="Acidic residues" evidence="1">
    <location>
        <begin position="80"/>
        <end position="95"/>
    </location>
</feature>
<name>A0A409YMI6_9AGAR</name>
<gene>
    <name evidence="3" type="ORF">CVT24_013408</name>
</gene>
<keyword evidence="2" id="KW-0812">Transmembrane</keyword>
<organism evidence="3 4">
    <name type="scientific">Panaeolus cyanescens</name>
    <dbReference type="NCBI Taxonomy" id="181874"/>
    <lineage>
        <taxon>Eukaryota</taxon>
        <taxon>Fungi</taxon>
        <taxon>Dikarya</taxon>
        <taxon>Basidiomycota</taxon>
        <taxon>Agaricomycotina</taxon>
        <taxon>Agaricomycetes</taxon>
        <taxon>Agaricomycetidae</taxon>
        <taxon>Agaricales</taxon>
        <taxon>Agaricineae</taxon>
        <taxon>Galeropsidaceae</taxon>
        <taxon>Panaeolus</taxon>
    </lineage>
</organism>
<feature type="compositionally biased region" description="Basic and acidic residues" evidence="1">
    <location>
        <begin position="96"/>
        <end position="107"/>
    </location>
</feature>
<sequence>MASTILGFKTYIPGTIPLDLAHLLSIGLGLTYVGSLYLSKGARLSFRSGKKGTGKGRRVKVRGVGKGRVGGGGGNGGKDGEDEDGEEEEEEQEEELRERQKYDDERWRDDPDVIRARLAAVSGATVVCCLGVGVLVGYVGGQAEG</sequence>
<accession>A0A409YMI6</accession>
<keyword evidence="2" id="KW-0472">Membrane</keyword>
<dbReference type="OrthoDB" id="271604at2759"/>
<evidence type="ECO:0000256" key="2">
    <source>
        <dbReference type="SAM" id="Phobius"/>
    </source>
</evidence>
<keyword evidence="2" id="KW-1133">Transmembrane helix</keyword>
<evidence type="ECO:0000313" key="3">
    <source>
        <dbReference type="EMBL" id="PPR04293.1"/>
    </source>
</evidence>
<feature type="region of interest" description="Disordered" evidence="1">
    <location>
        <begin position="47"/>
        <end position="107"/>
    </location>
</feature>
<protein>
    <submittedName>
        <fullName evidence="3">Uncharacterized protein</fullName>
    </submittedName>
</protein>
<evidence type="ECO:0000313" key="4">
    <source>
        <dbReference type="Proteomes" id="UP000284842"/>
    </source>
</evidence>
<comment type="caution">
    <text evidence="3">The sequence shown here is derived from an EMBL/GenBank/DDBJ whole genome shotgun (WGS) entry which is preliminary data.</text>
</comment>
<feature type="compositionally biased region" description="Basic residues" evidence="1">
    <location>
        <begin position="48"/>
        <end position="65"/>
    </location>
</feature>
<keyword evidence="4" id="KW-1185">Reference proteome</keyword>
<dbReference type="Proteomes" id="UP000284842">
    <property type="component" value="Unassembled WGS sequence"/>
</dbReference>
<proteinExistence type="predicted"/>
<feature type="non-terminal residue" evidence="3">
    <location>
        <position position="145"/>
    </location>
</feature>
<dbReference type="STRING" id="181874.A0A409YMI6"/>
<dbReference type="EMBL" id="NHTK01000964">
    <property type="protein sequence ID" value="PPR04293.1"/>
    <property type="molecule type" value="Genomic_DNA"/>
</dbReference>